<evidence type="ECO:0000313" key="2">
    <source>
        <dbReference type="Proteomes" id="UP000678281"/>
    </source>
</evidence>
<dbReference type="Proteomes" id="UP000678281">
    <property type="component" value="Unassembled WGS sequence"/>
</dbReference>
<dbReference type="EMBL" id="JAGXTP010000001">
    <property type="protein sequence ID" value="MBS3847188.1"/>
    <property type="molecule type" value="Genomic_DNA"/>
</dbReference>
<keyword evidence="2" id="KW-1185">Reference proteome</keyword>
<comment type="caution">
    <text evidence="1">The sequence shown here is derived from an EMBL/GenBank/DDBJ whole genome shotgun (WGS) entry which is preliminary data.</text>
</comment>
<gene>
    <name evidence="1" type="ORF">KD146_00630</name>
</gene>
<name>A0A942E2T6_9HYPH</name>
<organism evidence="1 2">
    <name type="scientific">Devosia litorisediminis</name>
    <dbReference type="NCBI Taxonomy" id="2829817"/>
    <lineage>
        <taxon>Bacteria</taxon>
        <taxon>Pseudomonadati</taxon>
        <taxon>Pseudomonadota</taxon>
        <taxon>Alphaproteobacteria</taxon>
        <taxon>Hyphomicrobiales</taxon>
        <taxon>Devosiaceae</taxon>
        <taxon>Devosia</taxon>
    </lineage>
</organism>
<dbReference type="AlphaFoldDB" id="A0A942E2T6"/>
<sequence>MDSASSPEDAARKAIDEVLVRSGRRSDLRVRVYYQYPDQALSMVRLYAKAIDRD</sequence>
<dbReference type="RefSeq" id="WP_212656837.1">
    <property type="nucleotide sequence ID" value="NZ_JAGXTP010000001.1"/>
</dbReference>
<reference evidence="1" key="1">
    <citation type="submission" date="2021-04" db="EMBL/GenBank/DDBJ databases">
        <title>Devosia litorisediminis sp. nov., isolated from a sand dune.</title>
        <authorList>
            <person name="Park S."/>
            <person name="Yoon J.-H."/>
        </authorList>
    </citation>
    <scope>NUCLEOTIDE SEQUENCE</scope>
    <source>
        <strain evidence="1">BSSL-BM10</strain>
    </source>
</reference>
<evidence type="ECO:0000313" key="1">
    <source>
        <dbReference type="EMBL" id="MBS3847188.1"/>
    </source>
</evidence>
<accession>A0A942E2T6</accession>
<protein>
    <submittedName>
        <fullName evidence="1">Uncharacterized protein</fullName>
    </submittedName>
</protein>
<proteinExistence type="predicted"/>